<dbReference type="EMBL" id="FNND01000004">
    <property type="protein sequence ID" value="SDW82586.1"/>
    <property type="molecule type" value="Genomic_DNA"/>
</dbReference>
<proteinExistence type="predicted"/>
<evidence type="ECO:0000313" key="1">
    <source>
        <dbReference type="EMBL" id="SDW82586.1"/>
    </source>
</evidence>
<keyword evidence="2" id="KW-1185">Reference proteome</keyword>
<gene>
    <name evidence="1" type="ORF">SAMN05444420_104164</name>
</gene>
<dbReference type="GeneID" id="85017316"/>
<dbReference type="Proteomes" id="UP000182771">
    <property type="component" value="Unassembled WGS sequence"/>
</dbReference>
<dbReference type="RefSeq" id="WP_016420782.1">
    <property type="nucleotide sequence ID" value="NZ_FNND01000004.1"/>
</dbReference>
<evidence type="ECO:0000313" key="2">
    <source>
        <dbReference type="Proteomes" id="UP000182771"/>
    </source>
</evidence>
<comment type="caution">
    <text evidence="1">The sequence shown here is derived from an EMBL/GenBank/DDBJ whole genome shotgun (WGS) entry which is preliminary data.</text>
</comment>
<organism evidence="1 2">
    <name type="scientific">Capnocytophaga granulosa</name>
    <dbReference type="NCBI Taxonomy" id="45242"/>
    <lineage>
        <taxon>Bacteria</taxon>
        <taxon>Pseudomonadati</taxon>
        <taxon>Bacteroidota</taxon>
        <taxon>Flavobacteriia</taxon>
        <taxon>Flavobacteriales</taxon>
        <taxon>Flavobacteriaceae</taxon>
        <taxon>Capnocytophaga</taxon>
    </lineage>
</organism>
<accession>A0A1H2WQ52</accession>
<name>A0A1H2WQ52_9FLAO</name>
<protein>
    <recommendedName>
        <fullName evidence="3">DUF3108 domain-containing protein</fullName>
    </recommendedName>
</protein>
<evidence type="ECO:0008006" key="3">
    <source>
        <dbReference type="Google" id="ProtNLM"/>
    </source>
</evidence>
<dbReference type="AlphaFoldDB" id="A0A1H2WQ52"/>
<sequence length="201" mass="23604">MKRLLHYSIFFLCLSCGTSYRLPDTYQKEKTGEYIANPYFGIGEYQLRATIEAYGHSFNGVLAIKTATYFHIVALTTDFGNTLLKFYYKRGEGWRVEYIADPLDRKPLIKLLQRDFEDLLEADRYGDKYIHNQEVAYVVTEGKRKVYLFENQNKKIYQQLNTKKSKPYTTFTAHYRQTGELSQIVIEHHTLPVKMTLDVLP</sequence>
<reference evidence="1 2" key="1">
    <citation type="submission" date="2016-10" db="EMBL/GenBank/DDBJ databases">
        <authorList>
            <person name="Varghese N."/>
            <person name="Submissions S."/>
        </authorList>
    </citation>
    <scope>NUCLEOTIDE SEQUENCE [LARGE SCALE GENOMIC DNA]</scope>
    <source>
        <strain evidence="1 2">DSM 11449</strain>
    </source>
</reference>
<dbReference type="OrthoDB" id="1043955at2"/>